<evidence type="ECO:0000256" key="1">
    <source>
        <dbReference type="SAM" id="Phobius"/>
    </source>
</evidence>
<name>A0A919SE37_9ACTN</name>
<dbReference type="EMBL" id="BOQL01000029">
    <property type="protein sequence ID" value="GIM70070.1"/>
    <property type="molecule type" value="Genomic_DNA"/>
</dbReference>
<keyword evidence="1" id="KW-0472">Membrane</keyword>
<feature type="transmembrane region" description="Helical" evidence="1">
    <location>
        <begin position="59"/>
        <end position="79"/>
    </location>
</feature>
<feature type="transmembrane region" description="Helical" evidence="1">
    <location>
        <begin position="191"/>
        <end position="209"/>
    </location>
</feature>
<feature type="transmembrane region" description="Helical" evidence="1">
    <location>
        <begin position="12"/>
        <end position="32"/>
    </location>
</feature>
<dbReference type="Proteomes" id="UP000681340">
    <property type="component" value="Unassembled WGS sequence"/>
</dbReference>
<feature type="transmembrane region" description="Helical" evidence="1">
    <location>
        <begin position="105"/>
        <end position="124"/>
    </location>
</feature>
<keyword evidence="3" id="KW-1185">Reference proteome</keyword>
<protein>
    <submittedName>
        <fullName evidence="2">Uncharacterized protein</fullName>
    </submittedName>
</protein>
<dbReference type="RefSeq" id="WP_212989930.1">
    <property type="nucleotide sequence ID" value="NZ_BAABEA010000053.1"/>
</dbReference>
<reference evidence="2" key="1">
    <citation type="submission" date="2021-03" db="EMBL/GenBank/DDBJ databases">
        <title>Whole genome shotgun sequence of Actinoplanes auranticolor NBRC 12245.</title>
        <authorList>
            <person name="Komaki H."/>
            <person name="Tamura T."/>
        </authorList>
    </citation>
    <scope>NUCLEOTIDE SEQUENCE</scope>
    <source>
        <strain evidence="2">NBRC 12245</strain>
    </source>
</reference>
<evidence type="ECO:0000313" key="2">
    <source>
        <dbReference type="EMBL" id="GIM70070.1"/>
    </source>
</evidence>
<keyword evidence="1" id="KW-0812">Transmembrane</keyword>
<organism evidence="2 3">
    <name type="scientific">Actinoplanes auranticolor</name>
    <dbReference type="NCBI Taxonomy" id="47988"/>
    <lineage>
        <taxon>Bacteria</taxon>
        <taxon>Bacillati</taxon>
        <taxon>Actinomycetota</taxon>
        <taxon>Actinomycetes</taxon>
        <taxon>Micromonosporales</taxon>
        <taxon>Micromonosporaceae</taxon>
        <taxon>Actinoplanes</taxon>
    </lineage>
</organism>
<proteinExistence type="predicted"/>
<dbReference type="AlphaFoldDB" id="A0A919SE37"/>
<feature type="transmembrane region" description="Helical" evidence="1">
    <location>
        <begin position="215"/>
        <end position="236"/>
    </location>
</feature>
<feature type="transmembrane region" description="Helical" evidence="1">
    <location>
        <begin position="136"/>
        <end position="153"/>
    </location>
</feature>
<evidence type="ECO:0000313" key="3">
    <source>
        <dbReference type="Proteomes" id="UP000681340"/>
    </source>
</evidence>
<accession>A0A919SE37</accession>
<comment type="caution">
    <text evidence="2">The sequence shown here is derived from an EMBL/GenBank/DDBJ whole genome shotgun (WGS) entry which is preliminary data.</text>
</comment>
<gene>
    <name evidence="2" type="ORF">Aau02nite_39290</name>
</gene>
<keyword evidence="1" id="KW-1133">Transmembrane helix</keyword>
<sequence length="240" mass="24913">MATTEVGHRETVPVTGIVVLAAGLALMTALSWRTAAGLPDPVVFAGAGRDGADTQAPRLLVLTVMPLLALAIGGVGLAAQRIRRRAASMLKVPLWRDDRTHRRSIDVALGILTPVMLAVHLTMLRAAEGRADSGPGWIAAAVALVVVVIGNIWPKQAPAVPSLLGGRLSSGTRERVDQALEAQRRRLRPTGIAMVLLGLVALACAWSVPPVSLTLSLTAILVMGAVPLITAVRAGARNAG</sequence>